<dbReference type="InterPro" id="IPR035892">
    <property type="entry name" value="C2_domain_sf"/>
</dbReference>
<dbReference type="InterPro" id="IPR000008">
    <property type="entry name" value="C2_dom"/>
</dbReference>
<dbReference type="Gene3D" id="2.60.40.150">
    <property type="entry name" value="C2 domain"/>
    <property type="match status" value="1"/>
</dbReference>
<proteinExistence type="predicted"/>
<dbReference type="EMBL" id="VSRR010058816">
    <property type="protein sequence ID" value="MPC82088.1"/>
    <property type="molecule type" value="Genomic_DNA"/>
</dbReference>
<evidence type="ECO:0000259" key="1">
    <source>
        <dbReference type="Pfam" id="PF00168"/>
    </source>
</evidence>
<reference evidence="2 3" key="1">
    <citation type="submission" date="2019-05" db="EMBL/GenBank/DDBJ databases">
        <title>Another draft genome of Portunus trituberculatus and its Hox gene families provides insights of decapod evolution.</title>
        <authorList>
            <person name="Jeong J.-H."/>
            <person name="Song I."/>
            <person name="Kim S."/>
            <person name="Choi T."/>
            <person name="Kim D."/>
            <person name="Ryu S."/>
            <person name="Kim W."/>
        </authorList>
    </citation>
    <scope>NUCLEOTIDE SEQUENCE [LARGE SCALE GENOMIC DNA]</scope>
    <source>
        <tissue evidence="2">Muscle</tissue>
    </source>
</reference>
<keyword evidence="3" id="KW-1185">Reference proteome</keyword>
<dbReference type="AlphaFoldDB" id="A0A5B7IMT2"/>
<evidence type="ECO:0000313" key="2">
    <source>
        <dbReference type="EMBL" id="MPC82088.1"/>
    </source>
</evidence>
<sequence>MSQDIIKQRILEISVWSEDKFSENIYLGSSYLRLNALELKEEQCEWLSLEHQRNTALGHTIQHNA</sequence>
<organism evidence="2 3">
    <name type="scientific">Portunus trituberculatus</name>
    <name type="common">Swimming crab</name>
    <name type="synonym">Neptunus trituberculatus</name>
    <dbReference type="NCBI Taxonomy" id="210409"/>
    <lineage>
        <taxon>Eukaryota</taxon>
        <taxon>Metazoa</taxon>
        <taxon>Ecdysozoa</taxon>
        <taxon>Arthropoda</taxon>
        <taxon>Crustacea</taxon>
        <taxon>Multicrustacea</taxon>
        <taxon>Malacostraca</taxon>
        <taxon>Eumalacostraca</taxon>
        <taxon>Eucarida</taxon>
        <taxon>Decapoda</taxon>
        <taxon>Pleocyemata</taxon>
        <taxon>Brachyura</taxon>
        <taxon>Eubrachyura</taxon>
        <taxon>Portunoidea</taxon>
        <taxon>Portunidae</taxon>
        <taxon>Portuninae</taxon>
        <taxon>Portunus</taxon>
    </lineage>
</organism>
<name>A0A5B7IMT2_PORTR</name>
<comment type="caution">
    <text evidence="2">The sequence shown here is derived from an EMBL/GenBank/DDBJ whole genome shotgun (WGS) entry which is preliminary data.</text>
</comment>
<feature type="domain" description="C2" evidence="1">
    <location>
        <begin position="7"/>
        <end position="49"/>
    </location>
</feature>
<dbReference type="SUPFAM" id="SSF49562">
    <property type="entry name" value="C2 domain (Calcium/lipid-binding domain, CaLB)"/>
    <property type="match status" value="1"/>
</dbReference>
<evidence type="ECO:0000313" key="3">
    <source>
        <dbReference type="Proteomes" id="UP000324222"/>
    </source>
</evidence>
<dbReference type="Pfam" id="PF00168">
    <property type="entry name" value="C2"/>
    <property type="match status" value="1"/>
</dbReference>
<gene>
    <name evidence="2" type="ORF">E2C01_076733</name>
</gene>
<accession>A0A5B7IMT2</accession>
<dbReference type="OrthoDB" id="67688at2759"/>
<protein>
    <recommendedName>
        <fullName evidence="1">C2 domain-containing protein</fullName>
    </recommendedName>
</protein>
<dbReference type="Proteomes" id="UP000324222">
    <property type="component" value="Unassembled WGS sequence"/>
</dbReference>